<evidence type="ECO:0000313" key="3">
    <source>
        <dbReference type="Proteomes" id="UP000808337"/>
    </source>
</evidence>
<accession>A0A9D7XW16</accession>
<dbReference type="InterPro" id="IPR052164">
    <property type="entry name" value="Anthracycline_SecMetBiosynth"/>
</dbReference>
<evidence type="ECO:0000259" key="1">
    <source>
        <dbReference type="PROSITE" id="PS51819"/>
    </source>
</evidence>
<dbReference type="PANTHER" id="PTHR33993:SF2">
    <property type="entry name" value="VOC DOMAIN-CONTAINING PROTEIN"/>
    <property type="match status" value="1"/>
</dbReference>
<name>A0A9D7XW16_9BACT</name>
<dbReference type="SUPFAM" id="SSF54593">
    <property type="entry name" value="Glyoxalase/Bleomycin resistance protein/Dihydroxybiphenyl dioxygenase"/>
    <property type="match status" value="1"/>
</dbReference>
<dbReference type="InterPro" id="IPR037523">
    <property type="entry name" value="VOC_core"/>
</dbReference>
<dbReference type="InterPro" id="IPR004360">
    <property type="entry name" value="Glyas_Fos-R_dOase_dom"/>
</dbReference>
<dbReference type="PROSITE" id="PS51819">
    <property type="entry name" value="VOC"/>
    <property type="match status" value="1"/>
</dbReference>
<evidence type="ECO:0000313" key="2">
    <source>
        <dbReference type="EMBL" id="MBK9985227.1"/>
    </source>
</evidence>
<dbReference type="PANTHER" id="PTHR33993">
    <property type="entry name" value="GLYOXALASE-RELATED"/>
    <property type="match status" value="1"/>
</dbReference>
<proteinExistence type="predicted"/>
<dbReference type="InterPro" id="IPR029068">
    <property type="entry name" value="Glyas_Bleomycin-R_OHBP_Dase"/>
</dbReference>
<organism evidence="2 3">
    <name type="scientific">Candidatus Opimibacter skivensis</name>
    <dbReference type="NCBI Taxonomy" id="2982028"/>
    <lineage>
        <taxon>Bacteria</taxon>
        <taxon>Pseudomonadati</taxon>
        <taxon>Bacteroidota</taxon>
        <taxon>Saprospiria</taxon>
        <taxon>Saprospirales</taxon>
        <taxon>Saprospiraceae</taxon>
        <taxon>Candidatus Opimibacter</taxon>
    </lineage>
</organism>
<dbReference type="EMBL" id="JADKGY010000034">
    <property type="protein sequence ID" value="MBK9985227.1"/>
    <property type="molecule type" value="Genomic_DNA"/>
</dbReference>
<dbReference type="Pfam" id="PF00903">
    <property type="entry name" value="Glyoxalase"/>
    <property type="match status" value="1"/>
</dbReference>
<dbReference type="AlphaFoldDB" id="A0A9D7XW16"/>
<dbReference type="CDD" id="cd07247">
    <property type="entry name" value="SgaA_N_like"/>
    <property type="match status" value="1"/>
</dbReference>
<reference evidence="2 3" key="1">
    <citation type="submission" date="2020-10" db="EMBL/GenBank/DDBJ databases">
        <title>Connecting structure to function with the recovery of over 1000 high-quality activated sludge metagenome-assembled genomes encoding full-length rRNA genes using long-read sequencing.</title>
        <authorList>
            <person name="Singleton C.M."/>
            <person name="Petriglieri F."/>
            <person name="Kristensen J.M."/>
            <person name="Kirkegaard R.H."/>
            <person name="Michaelsen T.Y."/>
            <person name="Andersen M.H."/>
            <person name="Karst S.M."/>
            <person name="Dueholm M.S."/>
            <person name="Nielsen P.H."/>
            <person name="Albertsen M."/>
        </authorList>
    </citation>
    <scope>NUCLEOTIDE SEQUENCE [LARGE SCALE GENOMIC DNA]</scope>
    <source>
        <strain evidence="2">Ribe_18-Q3-R11-54_MAXAC.273</strain>
    </source>
</reference>
<comment type="caution">
    <text evidence="2">The sequence shown here is derived from an EMBL/GenBank/DDBJ whole genome shotgun (WGS) entry which is preliminary data.</text>
</comment>
<feature type="domain" description="VOC" evidence="1">
    <location>
        <begin position="7"/>
        <end position="125"/>
    </location>
</feature>
<dbReference type="Proteomes" id="UP000808337">
    <property type="component" value="Unassembled WGS sequence"/>
</dbReference>
<dbReference type="Gene3D" id="3.10.180.10">
    <property type="entry name" value="2,3-Dihydroxybiphenyl 1,2-Dioxygenase, domain 1"/>
    <property type="match status" value="1"/>
</dbReference>
<gene>
    <name evidence="2" type="ORF">IPP15_23245</name>
</gene>
<sequence>MEMLTNAIKWAEIPVSDFDRAKKFYSTIYDFEMPEMMMGPNRMGFLLFDQNGGIGAAIQHGPGNTPSPDGVRLYLNAGKDLNVVLQRVEQAGGKVLVPKIYIGPGLGHFATFQDTEGNHVSLHSDE</sequence>
<protein>
    <submittedName>
        <fullName evidence="2">VOC family protein</fullName>
    </submittedName>
</protein>